<evidence type="ECO:0000313" key="2">
    <source>
        <dbReference type="EMBL" id="KAH0460833.1"/>
    </source>
</evidence>
<dbReference type="EMBL" id="JAGFBR010000009">
    <property type="protein sequence ID" value="KAH0460833.1"/>
    <property type="molecule type" value="Genomic_DNA"/>
</dbReference>
<evidence type="ECO:0000256" key="1">
    <source>
        <dbReference type="SAM" id="SignalP"/>
    </source>
</evidence>
<comment type="caution">
    <text evidence="2">The sequence shown here is derived from an EMBL/GenBank/DDBJ whole genome shotgun (WGS) entry which is preliminary data.</text>
</comment>
<keyword evidence="1" id="KW-0732">Signal</keyword>
<name>A0AAV7GYT9_DENCH</name>
<sequence length="106" mass="11133">MRKMNQLGIVAQALLAKASLVTFIATPTAVSAIKQGIDAVAAAANLSPATMTATPSTVVRVGINVNASSPTTIRSGATCDPTYAWKLVASYRASWVIAFYSFRRGR</sequence>
<feature type="signal peptide" evidence="1">
    <location>
        <begin position="1"/>
        <end position="32"/>
    </location>
</feature>
<proteinExistence type="predicted"/>
<gene>
    <name evidence="2" type="ORF">IEQ34_008408</name>
</gene>
<organism evidence="2 3">
    <name type="scientific">Dendrobium chrysotoxum</name>
    <name type="common">Orchid</name>
    <dbReference type="NCBI Taxonomy" id="161865"/>
    <lineage>
        <taxon>Eukaryota</taxon>
        <taxon>Viridiplantae</taxon>
        <taxon>Streptophyta</taxon>
        <taxon>Embryophyta</taxon>
        <taxon>Tracheophyta</taxon>
        <taxon>Spermatophyta</taxon>
        <taxon>Magnoliopsida</taxon>
        <taxon>Liliopsida</taxon>
        <taxon>Asparagales</taxon>
        <taxon>Orchidaceae</taxon>
        <taxon>Epidendroideae</taxon>
        <taxon>Malaxideae</taxon>
        <taxon>Dendrobiinae</taxon>
        <taxon>Dendrobium</taxon>
    </lineage>
</organism>
<protein>
    <submittedName>
        <fullName evidence="2">Uncharacterized protein</fullName>
    </submittedName>
</protein>
<reference evidence="2 3" key="1">
    <citation type="journal article" date="2021" name="Hortic Res">
        <title>Chromosome-scale assembly of the Dendrobium chrysotoxum genome enhances the understanding of orchid evolution.</title>
        <authorList>
            <person name="Zhang Y."/>
            <person name="Zhang G.Q."/>
            <person name="Zhang D."/>
            <person name="Liu X.D."/>
            <person name="Xu X.Y."/>
            <person name="Sun W.H."/>
            <person name="Yu X."/>
            <person name="Zhu X."/>
            <person name="Wang Z.W."/>
            <person name="Zhao X."/>
            <person name="Zhong W.Y."/>
            <person name="Chen H."/>
            <person name="Yin W.L."/>
            <person name="Huang T."/>
            <person name="Niu S.C."/>
            <person name="Liu Z.J."/>
        </authorList>
    </citation>
    <scope>NUCLEOTIDE SEQUENCE [LARGE SCALE GENOMIC DNA]</scope>
    <source>
        <strain evidence="2">Lindl</strain>
    </source>
</reference>
<feature type="chain" id="PRO_5043877039" evidence="1">
    <location>
        <begin position="33"/>
        <end position="106"/>
    </location>
</feature>
<dbReference type="Proteomes" id="UP000775213">
    <property type="component" value="Unassembled WGS sequence"/>
</dbReference>
<accession>A0AAV7GYT9</accession>
<keyword evidence="3" id="KW-1185">Reference proteome</keyword>
<evidence type="ECO:0000313" key="3">
    <source>
        <dbReference type="Proteomes" id="UP000775213"/>
    </source>
</evidence>
<dbReference type="AlphaFoldDB" id="A0AAV7GYT9"/>